<dbReference type="AlphaFoldDB" id="A0ABD2D1M9"/>
<gene>
    <name evidence="1" type="ORF">V1477_001492</name>
</gene>
<comment type="caution">
    <text evidence="1">The sequence shown here is derived from an EMBL/GenBank/DDBJ whole genome shotgun (WGS) entry which is preliminary data.</text>
</comment>
<name>A0ABD2D1M9_VESMC</name>
<reference evidence="1 2" key="1">
    <citation type="journal article" date="2024" name="Ann. Entomol. Soc. Am.">
        <title>Genomic analyses of the southern and eastern yellowjacket wasps (Hymenoptera: Vespidae) reveal evolutionary signatures of social life.</title>
        <authorList>
            <person name="Catto M.A."/>
            <person name="Caine P.B."/>
            <person name="Orr S.E."/>
            <person name="Hunt B.G."/>
            <person name="Goodisman M.A.D."/>
        </authorList>
    </citation>
    <scope>NUCLEOTIDE SEQUENCE [LARGE SCALE GENOMIC DNA]</scope>
    <source>
        <strain evidence="1">232</strain>
        <tissue evidence="1">Head and thorax</tissue>
    </source>
</reference>
<evidence type="ECO:0000313" key="2">
    <source>
        <dbReference type="Proteomes" id="UP001607303"/>
    </source>
</evidence>
<sequence>MTFARETLPQIVRSEGPANFRGVARWKGLLHSKLVNQYHVLHDRKSGNVTSPEEFIVMAAIALCQSANFAKVKKTKAYPYISRMGSTH</sequence>
<proteinExistence type="predicted"/>
<accession>A0ABD2D1M9</accession>
<organism evidence="1 2">
    <name type="scientific">Vespula maculifrons</name>
    <name type="common">Eastern yellow jacket</name>
    <name type="synonym">Wasp</name>
    <dbReference type="NCBI Taxonomy" id="7453"/>
    <lineage>
        <taxon>Eukaryota</taxon>
        <taxon>Metazoa</taxon>
        <taxon>Ecdysozoa</taxon>
        <taxon>Arthropoda</taxon>
        <taxon>Hexapoda</taxon>
        <taxon>Insecta</taxon>
        <taxon>Pterygota</taxon>
        <taxon>Neoptera</taxon>
        <taxon>Endopterygota</taxon>
        <taxon>Hymenoptera</taxon>
        <taxon>Apocrita</taxon>
        <taxon>Aculeata</taxon>
        <taxon>Vespoidea</taxon>
        <taxon>Vespidae</taxon>
        <taxon>Vespinae</taxon>
        <taxon>Vespula</taxon>
    </lineage>
</organism>
<keyword evidence="2" id="KW-1185">Reference proteome</keyword>
<protein>
    <submittedName>
        <fullName evidence="1">Uncharacterized protein</fullName>
    </submittedName>
</protein>
<dbReference type="EMBL" id="JAYRBN010000019">
    <property type="protein sequence ID" value="KAL2750288.1"/>
    <property type="molecule type" value="Genomic_DNA"/>
</dbReference>
<evidence type="ECO:0000313" key="1">
    <source>
        <dbReference type="EMBL" id="KAL2750288.1"/>
    </source>
</evidence>
<dbReference type="Proteomes" id="UP001607303">
    <property type="component" value="Unassembled WGS sequence"/>
</dbReference>